<dbReference type="InterPro" id="IPR007197">
    <property type="entry name" value="rSAM"/>
</dbReference>
<dbReference type="GO" id="GO:0046872">
    <property type="term" value="F:metal ion binding"/>
    <property type="evidence" value="ECO:0007669"/>
    <property type="project" value="UniProtKB-KW"/>
</dbReference>
<name>A0A518BRG3_9BACT</name>
<dbReference type="Gene3D" id="3.20.20.70">
    <property type="entry name" value="Aldolase class I"/>
    <property type="match status" value="1"/>
</dbReference>
<dbReference type="Proteomes" id="UP000316921">
    <property type="component" value="Chromosome"/>
</dbReference>
<dbReference type="InterPro" id="IPR023885">
    <property type="entry name" value="4Fe4S-binding_SPASM_dom"/>
</dbReference>
<evidence type="ECO:0000256" key="3">
    <source>
        <dbReference type="ARBA" id="ARBA00022723"/>
    </source>
</evidence>
<keyword evidence="2" id="KW-0949">S-adenosyl-L-methionine</keyword>
<dbReference type="GO" id="GO:0016491">
    <property type="term" value="F:oxidoreductase activity"/>
    <property type="evidence" value="ECO:0007669"/>
    <property type="project" value="InterPro"/>
</dbReference>
<feature type="domain" description="Radical SAM core" evidence="7">
    <location>
        <begin position="131"/>
        <end position="275"/>
    </location>
</feature>
<dbReference type="KEGG" id="pbap:Pla133_46890"/>
<dbReference type="EMBL" id="CP036287">
    <property type="protein sequence ID" value="QDU69569.1"/>
    <property type="molecule type" value="Genomic_DNA"/>
</dbReference>
<dbReference type="GO" id="GO:0051536">
    <property type="term" value="F:iron-sulfur cluster binding"/>
    <property type="evidence" value="ECO:0007669"/>
    <property type="project" value="UniProtKB-KW"/>
</dbReference>
<keyword evidence="3" id="KW-0479">Metal-binding</keyword>
<evidence type="ECO:0000256" key="5">
    <source>
        <dbReference type="ARBA" id="ARBA00023014"/>
    </source>
</evidence>
<keyword evidence="9" id="KW-1185">Reference proteome</keyword>
<accession>A0A518BRG3</accession>
<dbReference type="NCBIfam" id="TIGR04085">
    <property type="entry name" value="rSAM_more_4Fe4S"/>
    <property type="match status" value="1"/>
</dbReference>
<proteinExistence type="predicted"/>
<dbReference type="PANTHER" id="PTHR43273">
    <property type="entry name" value="ANAEROBIC SULFATASE-MATURATING ENZYME HOMOLOG ASLB-RELATED"/>
    <property type="match status" value="1"/>
</dbReference>
<sequence length="515" mass="57548">MIEKILPTTVVESRIAALAESMLPGKRPSFHAFTYAGDHLVYDLLTGSVLEVSEPFFQVLRGIELREPAGEVRARLSAWDDDDVELLIDELETLHSAGLLRTEDTSRVAEIERLVADSLVQHHPRKMMLMVQSNCNLKCTYCYEVQSGFHSTGTGMDYETGVRSIEFLIQRSGRRPDVEITFFGGEPLLNFDLIKRLVDYSKSREAETGKAFYYQVTTNGTLLTDEIIAYMVEHEFSVMLSIDGPPELNDRHRVDLGGRGTGAKAIEWGKKLVEAQRAAGLREAMVRVTLTHQNSDGAAVESYLRSEGFGRVMLGSSNGRANKNDEFDLTPQDNQRTRDASDQTIAAYVTWLEGRGPRPSEAHNLEQGVAQFLPSLQGPSTAPSIRCGVGRNMQAITRDGKIYPCHRYAGEDAFLLGDLETGLDETKLRDYYDRLLGVKEEHCSKCWARITCGGQCPWYISDEGGAILEPDEESCNGIRGGHERLIYLVHKLRQHGRLQDLRVEVESDPADRSEA</sequence>
<dbReference type="InterPro" id="IPR023867">
    <property type="entry name" value="Sulphatase_maturase_rSAM"/>
</dbReference>
<evidence type="ECO:0000256" key="2">
    <source>
        <dbReference type="ARBA" id="ARBA00022691"/>
    </source>
</evidence>
<dbReference type="InterPro" id="IPR013785">
    <property type="entry name" value="Aldolase_TIM"/>
</dbReference>
<organism evidence="8 9">
    <name type="scientific">Engelhardtia mirabilis</name>
    <dbReference type="NCBI Taxonomy" id="2528011"/>
    <lineage>
        <taxon>Bacteria</taxon>
        <taxon>Pseudomonadati</taxon>
        <taxon>Planctomycetota</taxon>
        <taxon>Planctomycetia</taxon>
        <taxon>Planctomycetia incertae sedis</taxon>
        <taxon>Engelhardtia</taxon>
    </lineage>
</organism>
<dbReference type="AlphaFoldDB" id="A0A518BRG3"/>
<dbReference type="SFLD" id="SFLDG01386">
    <property type="entry name" value="main_SPASM_domain-containing"/>
    <property type="match status" value="1"/>
</dbReference>
<dbReference type="InterPro" id="IPR058240">
    <property type="entry name" value="rSAM_sf"/>
</dbReference>
<evidence type="ECO:0000313" key="9">
    <source>
        <dbReference type="Proteomes" id="UP000316921"/>
    </source>
</evidence>
<dbReference type="SFLD" id="SFLDG01067">
    <property type="entry name" value="SPASM/twitch_domain_containing"/>
    <property type="match status" value="1"/>
</dbReference>
<dbReference type="SFLD" id="SFLDG01384">
    <property type="entry name" value="thioether_bond_formation_requi"/>
    <property type="match status" value="1"/>
</dbReference>
<feature type="region of interest" description="Disordered" evidence="6">
    <location>
        <begin position="315"/>
        <end position="341"/>
    </location>
</feature>
<keyword evidence="5" id="KW-0411">Iron-sulfur</keyword>
<reference evidence="8 9" key="1">
    <citation type="submission" date="2019-02" db="EMBL/GenBank/DDBJ databases">
        <title>Deep-cultivation of Planctomycetes and their phenomic and genomic characterization uncovers novel biology.</title>
        <authorList>
            <person name="Wiegand S."/>
            <person name="Jogler M."/>
            <person name="Boedeker C."/>
            <person name="Pinto D."/>
            <person name="Vollmers J."/>
            <person name="Rivas-Marin E."/>
            <person name="Kohn T."/>
            <person name="Peeters S.H."/>
            <person name="Heuer A."/>
            <person name="Rast P."/>
            <person name="Oberbeckmann S."/>
            <person name="Bunk B."/>
            <person name="Jeske O."/>
            <person name="Meyerdierks A."/>
            <person name="Storesund J.E."/>
            <person name="Kallscheuer N."/>
            <person name="Luecker S."/>
            <person name="Lage O.M."/>
            <person name="Pohl T."/>
            <person name="Merkel B.J."/>
            <person name="Hornburger P."/>
            <person name="Mueller R.-W."/>
            <person name="Bruemmer F."/>
            <person name="Labrenz M."/>
            <person name="Spormann A.M."/>
            <person name="Op den Camp H."/>
            <person name="Overmann J."/>
            <person name="Amann R."/>
            <person name="Jetten M.S.M."/>
            <person name="Mascher T."/>
            <person name="Medema M.H."/>
            <person name="Devos D.P."/>
            <person name="Kaster A.-K."/>
            <person name="Ovreas L."/>
            <person name="Rohde M."/>
            <person name="Galperin M.Y."/>
            <person name="Jogler C."/>
        </authorList>
    </citation>
    <scope>NUCLEOTIDE SEQUENCE [LARGE SCALE GENOMIC DNA]</scope>
    <source>
        <strain evidence="8 9">Pla133</strain>
    </source>
</reference>
<dbReference type="Pfam" id="PF04055">
    <property type="entry name" value="Radical_SAM"/>
    <property type="match status" value="1"/>
</dbReference>
<dbReference type="SFLD" id="SFLDS00029">
    <property type="entry name" value="Radical_SAM"/>
    <property type="match status" value="1"/>
</dbReference>
<evidence type="ECO:0000259" key="7">
    <source>
        <dbReference type="Pfam" id="PF04055"/>
    </source>
</evidence>
<evidence type="ECO:0000313" key="8">
    <source>
        <dbReference type="EMBL" id="QDU69569.1"/>
    </source>
</evidence>
<evidence type="ECO:0000256" key="6">
    <source>
        <dbReference type="SAM" id="MobiDB-lite"/>
    </source>
</evidence>
<dbReference type="PANTHER" id="PTHR43273:SF8">
    <property type="entry name" value="RADICAL SAM DOMAIN PROTEIN"/>
    <property type="match status" value="1"/>
</dbReference>
<dbReference type="SUPFAM" id="SSF102114">
    <property type="entry name" value="Radical SAM enzymes"/>
    <property type="match status" value="1"/>
</dbReference>
<gene>
    <name evidence="8" type="ORF">Pla133_46890</name>
</gene>
<dbReference type="CDD" id="cd01335">
    <property type="entry name" value="Radical_SAM"/>
    <property type="match status" value="1"/>
</dbReference>
<dbReference type="RefSeq" id="WP_145069581.1">
    <property type="nucleotide sequence ID" value="NZ_CP036287.1"/>
</dbReference>
<keyword evidence="4" id="KW-0408">Iron</keyword>
<evidence type="ECO:0000256" key="1">
    <source>
        <dbReference type="ARBA" id="ARBA00001966"/>
    </source>
</evidence>
<evidence type="ECO:0000256" key="4">
    <source>
        <dbReference type="ARBA" id="ARBA00023004"/>
    </source>
</evidence>
<protein>
    <recommendedName>
        <fullName evidence="7">Radical SAM core domain-containing protein</fullName>
    </recommendedName>
</protein>
<comment type="cofactor">
    <cofactor evidence="1">
        <name>[4Fe-4S] cluster</name>
        <dbReference type="ChEBI" id="CHEBI:49883"/>
    </cofactor>
</comment>